<feature type="binding site" evidence="2">
    <location>
        <position position="201"/>
    </location>
    <ligand>
        <name>S-adenosyl-L-methionine</name>
        <dbReference type="ChEBI" id="CHEBI:59789"/>
    </ligand>
</feature>
<feature type="domain" description="Methyltransferase" evidence="3">
    <location>
        <begin position="106"/>
        <end position="190"/>
    </location>
</feature>
<dbReference type="STRING" id="1121925.SAMN02746011_00704"/>
<accession>A0A1T4KE38</accession>
<keyword evidence="6" id="KW-1185">Reference proteome</keyword>
<evidence type="ECO:0000313" key="5">
    <source>
        <dbReference type="EMBL" id="SJZ40615.1"/>
    </source>
</evidence>
<evidence type="ECO:0000256" key="1">
    <source>
        <dbReference type="PIRSR" id="PIRSR018249-1"/>
    </source>
</evidence>
<dbReference type="Pfam" id="PF13649">
    <property type="entry name" value="Methyltransf_25"/>
    <property type="match status" value="1"/>
</dbReference>
<evidence type="ECO:0000259" key="4">
    <source>
        <dbReference type="Pfam" id="PF21302"/>
    </source>
</evidence>
<keyword evidence="1" id="KW-0862">Zinc</keyword>
<dbReference type="EMBL" id="FUWO01000004">
    <property type="protein sequence ID" value="SJZ40615.1"/>
    <property type="molecule type" value="Genomic_DNA"/>
</dbReference>
<feature type="domain" description="23S rRNA (guanine(745)-N(1))-methyltransferase N-terminal" evidence="4">
    <location>
        <begin position="24"/>
        <end position="55"/>
    </location>
</feature>
<name>A0A1T4KE38_9LACT</name>
<keyword evidence="2" id="KW-0949">S-adenosyl-L-methionine</keyword>
<dbReference type="GO" id="GO:0046872">
    <property type="term" value="F:metal ion binding"/>
    <property type="evidence" value="ECO:0007669"/>
    <property type="project" value="UniProtKB-KW"/>
</dbReference>
<dbReference type="GO" id="GO:0008168">
    <property type="term" value="F:methyltransferase activity"/>
    <property type="evidence" value="ECO:0007669"/>
    <property type="project" value="UniProtKB-KW"/>
</dbReference>
<evidence type="ECO:0000256" key="2">
    <source>
        <dbReference type="PIRSR" id="PIRSR018249-2"/>
    </source>
</evidence>
<gene>
    <name evidence="5" type="ORF">SAMN02746011_00704</name>
</gene>
<dbReference type="RefSeq" id="WP_078755498.1">
    <property type="nucleotide sequence ID" value="NZ_FUWO01000004.1"/>
</dbReference>
<feature type="binding site" evidence="2">
    <location>
        <begin position="113"/>
        <end position="114"/>
    </location>
    <ligand>
        <name>S-adenosyl-L-methionine</name>
        <dbReference type="ChEBI" id="CHEBI:59789"/>
    </ligand>
</feature>
<dbReference type="Proteomes" id="UP000189941">
    <property type="component" value="Unassembled WGS sequence"/>
</dbReference>
<proteinExistence type="predicted"/>
<dbReference type="InterPro" id="IPR029063">
    <property type="entry name" value="SAM-dependent_MTases_sf"/>
</dbReference>
<feature type="binding site" evidence="1">
    <location>
        <position position="44"/>
    </location>
    <ligand>
        <name>Zn(2+)</name>
        <dbReference type="ChEBI" id="CHEBI:29105"/>
    </ligand>
</feature>
<dbReference type="PIRSF" id="PIRSF018249">
    <property type="entry name" value="MyrA_prd"/>
    <property type="match status" value="1"/>
</dbReference>
<keyword evidence="1" id="KW-0479">Metal-binding</keyword>
<evidence type="ECO:0000259" key="3">
    <source>
        <dbReference type="Pfam" id="PF13649"/>
    </source>
</evidence>
<dbReference type="Gene3D" id="3.40.50.150">
    <property type="entry name" value="Vaccinia Virus protein VP39"/>
    <property type="match status" value="1"/>
</dbReference>
<dbReference type="GO" id="GO:0032259">
    <property type="term" value="P:methylation"/>
    <property type="evidence" value="ECO:0007669"/>
    <property type="project" value="UniProtKB-KW"/>
</dbReference>
<feature type="binding site" evidence="2">
    <location>
        <position position="84"/>
    </location>
    <ligand>
        <name>S-adenosyl-L-methionine</name>
        <dbReference type="ChEBI" id="CHEBI:59789"/>
    </ligand>
</feature>
<dbReference type="InterPro" id="IPR016718">
    <property type="entry name" value="rRNA_m1G-MeTrfase_A_prd"/>
</dbReference>
<dbReference type="InterPro" id="IPR048647">
    <property type="entry name" value="RlmA_N"/>
</dbReference>
<dbReference type="InterPro" id="IPR041698">
    <property type="entry name" value="Methyltransf_25"/>
</dbReference>
<feature type="binding site" evidence="1">
    <location>
        <position position="40"/>
    </location>
    <ligand>
        <name>Zn(2+)</name>
        <dbReference type="ChEBI" id="CHEBI:29105"/>
    </ligand>
</feature>
<dbReference type="OrthoDB" id="5522265at2"/>
<keyword evidence="5" id="KW-0808">Transferase</keyword>
<sequence>MKLSKKQLTTQWLHSWPIEDWGACIHCGLPLHQEDSSFVCPHHHRFDGAKQGYYYLSKTKLSPTKYDKELFNARRHIIQDTALYDALHHQFDTIISTQLTKSPTLVIDAGSGEGSHLMRMRQYLPKSTAFIGADLAKDGIQLATEYNGAIFSIIADLANLPIQDETAEIIFSILSPANYQEFKRILKPHGLVIKVIPNTNYLVEVREALAQYHLVEPTVYDNSKVLEVFTHHFPDCHRYLIHDKVHLSYQDKQALLKMTPLAWQLSEEQKEQLVQSLSNQITLDCTVLVGHKLD</sequence>
<dbReference type="SUPFAM" id="SSF53335">
    <property type="entry name" value="S-adenosyl-L-methionine-dependent methyltransferases"/>
    <property type="match status" value="1"/>
</dbReference>
<dbReference type="AlphaFoldDB" id="A0A1T4KE38"/>
<evidence type="ECO:0000313" key="6">
    <source>
        <dbReference type="Proteomes" id="UP000189941"/>
    </source>
</evidence>
<reference evidence="6" key="1">
    <citation type="submission" date="2017-02" db="EMBL/GenBank/DDBJ databases">
        <authorList>
            <person name="Varghese N."/>
            <person name="Submissions S."/>
        </authorList>
    </citation>
    <scope>NUCLEOTIDE SEQUENCE [LARGE SCALE GENOMIC DNA]</scope>
    <source>
        <strain evidence="6">DSM 15739</strain>
    </source>
</reference>
<organism evidence="5 6">
    <name type="scientific">Globicatella sulfidifaciens DSM 15739</name>
    <dbReference type="NCBI Taxonomy" id="1121925"/>
    <lineage>
        <taxon>Bacteria</taxon>
        <taxon>Bacillati</taxon>
        <taxon>Bacillota</taxon>
        <taxon>Bacilli</taxon>
        <taxon>Lactobacillales</taxon>
        <taxon>Aerococcaceae</taxon>
        <taxon>Globicatella</taxon>
    </lineage>
</organism>
<keyword evidence="5" id="KW-0489">Methyltransferase</keyword>
<dbReference type="Pfam" id="PF21302">
    <property type="entry name" value="Zn_ribbon_RlmA"/>
    <property type="match status" value="1"/>
</dbReference>
<protein>
    <submittedName>
        <fullName evidence="5">23S rRNA (Guanine745-N1)-methyltransferase</fullName>
    </submittedName>
</protein>